<dbReference type="EMBL" id="LAZR01065177">
    <property type="protein sequence ID" value="KKK56061.1"/>
    <property type="molecule type" value="Genomic_DNA"/>
</dbReference>
<feature type="non-terminal residue" evidence="1">
    <location>
        <position position="323"/>
    </location>
</feature>
<proteinExistence type="predicted"/>
<organism evidence="1">
    <name type="scientific">marine sediment metagenome</name>
    <dbReference type="NCBI Taxonomy" id="412755"/>
    <lineage>
        <taxon>unclassified sequences</taxon>
        <taxon>metagenomes</taxon>
        <taxon>ecological metagenomes</taxon>
    </lineage>
</organism>
<dbReference type="AlphaFoldDB" id="A0A0F8Z7H2"/>
<reference evidence="1" key="1">
    <citation type="journal article" date="2015" name="Nature">
        <title>Complex archaea that bridge the gap between prokaryotes and eukaryotes.</title>
        <authorList>
            <person name="Spang A."/>
            <person name="Saw J.H."/>
            <person name="Jorgensen S.L."/>
            <person name="Zaremba-Niedzwiedzka K."/>
            <person name="Martijn J."/>
            <person name="Lind A.E."/>
            <person name="van Eijk R."/>
            <person name="Schleper C."/>
            <person name="Guy L."/>
            <person name="Ettema T.J."/>
        </authorList>
    </citation>
    <scope>NUCLEOTIDE SEQUENCE</scope>
</reference>
<accession>A0A0F8Z7H2</accession>
<comment type="caution">
    <text evidence="1">The sequence shown here is derived from an EMBL/GenBank/DDBJ whole genome shotgun (WGS) entry which is preliminary data.</text>
</comment>
<name>A0A0F8Z7H2_9ZZZZ</name>
<evidence type="ECO:0000313" key="1">
    <source>
        <dbReference type="EMBL" id="KKK56061.1"/>
    </source>
</evidence>
<gene>
    <name evidence="1" type="ORF">LCGC14_3068310</name>
</gene>
<sequence>MFECSKTSYTNYDLPEAYKGKNLFLRDTIDGLIMDAKDEWYTTAALPWAQTDQMHIQWNEFHFNRRLVDRVPHEGISRLVTSSKRQFRTHVVRHGIAFVMEADFYRTPDGITQYQRNVLGIAQSVQETQDHDTVYALLTSKNYFRLWEEMYGRMGFSYEKLLDDEIANYAAVIQDANKLQLIYEHAKRIMRKIGVIPDLFILPPKLSIYLTKAQDTKIEYWIAGPEGPQLFKNGPKALSAMYDGISTVETRDFTVYEDRPAVQLLTRAVNIGEYYGMLANDFRKDDITDYQTRWRDTWLYDENKDNFVKITFYEAFCNANLFG</sequence>
<protein>
    <submittedName>
        <fullName evidence="1">Uncharacterized protein</fullName>
    </submittedName>
</protein>